<evidence type="ECO:0000256" key="6">
    <source>
        <dbReference type="ARBA" id="ARBA00023136"/>
    </source>
</evidence>
<keyword evidence="9" id="KW-1185">Reference proteome</keyword>
<name>A0ABS7J713_9SPHN</name>
<keyword evidence="5 7" id="KW-1133">Transmembrane helix</keyword>
<dbReference type="PRINTS" id="PR00953">
    <property type="entry name" value="TYPE3IMRPROT"/>
</dbReference>
<dbReference type="Pfam" id="PF01311">
    <property type="entry name" value="Bac_export_1"/>
    <property type="match status" value="1"/>
</dbReference>
<evidence type="ECO:0000256" key="5">
    <source>
        <dbReference type="ARBA" id="ARBA00022989"/>
    </source>
</evidence>
<evidence type="ECO:0000313" key="9">
    <source>
        <dbReference type="Proteomes" id="UP000755104"/>
    </source>
</evidence>
<sequence length="258" mass="27294">MGQAVLIGLASARFAFAILFMPLFGRDTMPPLVRNSLIVTFGLIMLNAQAELIPRDLSAMDLLFIFAKEAGAGTVIGFFFATILWAMGVAGEIIDNKVGATMAQIVEPGSGSMASLTSNLLTRLAGVLFVTAGGMTLLVGTIMASYAIWPLGLGGLQFDPETVVLFEREFGRLFVLAFLFAAPVIVLLYLIDAGLGLLNRIAPQFNVFILSLPIKSMAASLILVMTLPLLGEAVLSDLSSRSETAEAVMELVGGSAEE</sequence>
<dbReference type="PANTHER" id="PTHR30065">
    <property type="entry name" value="FLAGELLAR BIOSYNTHETIC PROTEIN FLIR"/>
    <property type="match status" value="1"/>
</dbReference>
<evidence type="ECO:0000313" key="8">
    <source>
        <dbReference type="EMBL" id="MBX7482733.1"/>
    </source>
</evidence>
<gene>
    <name evidence="8" type="primary">sctT</name>
    <name evidence="8" type="ORF">K3174_09320</name>
</gene>
<dbReference type="InterPro" id="IPR006304">
    <property type="entry name" value="T3SS_SpaR/YscT"/>
</dbReference>
<organism evidence="8 9">
    <name type="scientific">Qipengyuania qiaonensis</name>
    <dbReference type="NCBI Taxonomy" id="2867240"/>
    <lineage>
        <taxon>Bacteria</taxon>
        <taxon>Pseudomonadati</taxon>
        <taxon>Pseudomonadota</taxon>
        <taxon>Alphaproteobacteria</taxon>
        <taxon>Sphingomonadales</taxon>
        <taxon>Erythrobacteraceae</taxon>
        <taxon>Qipengyuania</taxon>
    </lineage>
</organism>
<feature type="transmembrane region" description="Helical" evidence="7">
    <location>
        <begin position="173"/>
        <end position="195"/>
    </location>
</feature>
<comment type="similarity">
    <text evidence="2 7">Belongs to the FliR/MopE/SpaR family.</text>
</comment>
<proteinExistence type="inferred from homology"/>
<protein>
    <submittedName>
        <fullName evidence="8">Type III secretion system export apparatus subunit SctT</fullName>
    </submittedName>
</protein>
<dbReference type="NCBIfam" id="TIGR01401">
    <property type="entry name" value="fliR_like_III"/>
    <property type="match status" value="1"/>
</dbReference>
<dbReference type="EMBL" id="JAIGNO010000005">
    <property type="protein sequence ID" value="MBX7482733.1"/>
    <property type="molecule type" value="Genomic_DNA"/>
</dbReference>
<evidence type="ECO:0000256" key="4">
    <source>
        <dbReference type="ARBA" id="ARBA00022692"/>
    </source>
</evidence>
<feature type="transmembrane region" description="Helical" evidence="7">
    <location>
        <begin position="124"/>
        <end position="149"/>
    </location>
</feature>
<feature type="transmembrane region" description="Helical" evidence="7">
    <location>
        <begin position="70"/>
        <end position="94"/>
    </location>
</feature>
<dbReference type="PANTHER" id="PTHR30065:SF1">
    <property type="entry name" value="SURFACE PRESENTATION OF ANTIGENS PROTEIN SPAR"/>
    <property type="match status" value="1"/>
</dbReference>
<evidence type="ECO:0000256" key="1">
    <source>
        <dbReference type="ARBA" id="ARBA00004651"/>
    </source>
</evidence>
<evidence type="ECO:0000256" key="3">
    <source>
        <dbReference type="ARBA" id="ARBA00022475"/>
    </source>
</evidence>
<keyword evidence="3 7" id="KW-1003">Cell membrane</keyword>
<dbReference type="InterPro" id="IPR002010">
    <property type="entry name" value="T3SS_IM_R"/>
</dbReference>
<feature type="transmembrane region" description="Helical" evidence="7">
    <location>
        <begin position="6"/>
        <end position="25"/>
    </location>
</feature>
<reference evidence="8 9" key="1">
    <citation type="submission" date="2021-08" db="EMBL/GenBank/DDBJ databases">
        <title>Comparative Genomics Analysis of the Genus Qipengyuania Reveals Extensive Genetic Diversity and Metabolic Versatility, Including the Description of Fifteen Novel Species.</title>
        <authorList>
            <person name="Liu Y."/>
        </authorList>
    </citation>
    <scope>NUCLEOTIDE SEQUENCE [LARGE SCALE GENOMIC DNA]</scope>
    <source>
        <strain evidence="8 9">6D47A</strain>
    </source>
</reference>
<keyword evidence="4 7" id="KW-0812">Transmembrane</keyword>
<keyword evidence="6 7" id="KW-0472">Membrane</keyword>
<feature type="transmembrane region" description="Helical" evidence="7">
    <location>
        <begin position="207"/>
        <end position="230"/>
    </location>
</feature>
<evidence type="ECO:0000256" key="2">
    <source>
        <dbReference type="ARBA" id="ARBA00009772"/>
    </source>
</evidence>
<accession>A0ABS7J713</accession>
<comment type="subcellular location">
    <subcellularLocation>
        <location evidence="1 7">Cell membrane</location>
        <topology evidence="1 7">Multi-pass membrane protein</topology>
    </subcellularLocation>
</comment>
<dbReference type="Proteomes" id="UP000755104">
    <property type="component" value="Unassembled WGS sequence"/>
</dbReference>
<comment type="caution">
    <text evidence="8">The sequence shown here is derived from an EMBL/GenBank/DDBJ whole genome shotgun (WGS) entry which is preliminary data.</text>
</comment>
<evidence type="ECO:0000256" key="7">
    <source>
        <dbReference type="RuleBase" id="RU362072"/>
    </source>
</evidence>